<feature type="domain" description="Mechanosensitive ion channel MscS" evidence="8">
    <location>
        <begin position="415"/>
        <end position="482"/>
    </location>
</feature>
<dbReference type="Pfam" id="PF21082">
    <property type="entry name" value="MS_channel_3rd"/>
    <property type="match status" value="1"/>
</dbReference>
<feature type="transmembrane region" description="Helical" evidence="7">
    <location>
        <begin position="328"/>
        <end position="355"/>
    </location>
</feature>
<dbReference type="InterPro" id="IPR011066">
    <property type="entry name" value="MscS_channel_C_sf"/>
</dbReference>
<dbReference type="Gene3D" id="2.30.30.60">
    <property type="match status" value="1"/>
</dbReference>
<gene>
    <name evidence="11" type="ORF">NHP190003_10600</name>
</gene>
<evidence type="ECO:0000259" key="9">
    <source>
        <dbReference type="Pfam" id="PF21082"/>
    </source>
</evidence>
<dbReference type="RefSeq" id="WP_221279076.1">
    <property type="nucleotide sequence ID" value="NZ_AP024814.1"/>
</dbReference>
<evidence type="ECO:0000259" key="10">
    <source>
        <dbReference type="Pfam" id="PF21088"/>
    </source>
</evidence>
<dbReference type="SUPFAM" id="SSF82689">
    <property type="entry name" value="Mechanosensitive channel protein MscS (YggB), C-terminal domain"/>
    <property type="match status" value="1"/>
</dbReference>
<feature type="transmembrane region" description="Helical" evidence="7">
    <location>
        <begin position="367"/>
        <end position="387"/>
    </location>
</feature>
<organism evidence="11 12">
    <name type="scientific">Helicobacter gastrocanis</name>
    <dbReference type="NCBI Taxonomy" id="2849641"/>
    <lineage>
        <taxon>Bacteria</taxon>
        <taxon>Pseudomonadati</taxon>
        <taxon>Campylobacterota</taxon>
        <taxon>Epsilonproteobacteria</taxon>
        <taxon>Campylobacterales</taxon>
        <taxon>Helicobacteraceae</taxon>
        <taxon>Helicobacter</taxon>
    </lineage>
</organism>
<evidence type="ECO:0000256" key="6">
    <source>
        <dbReference type="ARBA" id="ARBA00023136"/>
    </source>
</evidence>
<name>A0ABN6I2G3_9HELI</name>
<comment type="subcellular location">
    <subcellularLocation>
        <location evidence="1">Cell membrane</location>
        <topology evidence="1">Multi-pass membrane protein</topology>
    </subcellularLocation>
</comment>
<feature type="transmembrane region" description="Helical" evidence="7">
    <location>
        <begin position="293"/>
        <end position="316"/>
    </location>
</feature>
<protein>
    <submittedName>
        <fullName evidence="11">Potassium efflux system protein/Small-conductance mechanosensitive channel</fullName>
    </submittedName>
</protein>
<dbReference type="InterPro" id="IPR006685">
    <property type="entry name" value="MscS_channel_2nd"/>
</dbReference>
<dbReference type="InterPro" id="IPR049278">
    <property type="entry name" value="MS_channel_C"/>
</dbReference>
<evidence type="ECO:0000256" key="5">
    <source>
        <dbReference type="ARBA" id="ARBA00022989"/>
    </source>
</evidence>
<dbReference type="PANTHER" id="PTHR43634">
    <property type="entry name" value="OW CONDUCTANCE MECHANOSENSITIVE CHANNEL"/>
    <property type="match status" value="1"/>
</dbReference>
<reference evidence="11 12" key="1">
    <citation type="submission" date="2021-07" db="EMBL/GenBank/DDBJ databases">
        <title>Novel Helicobacter sp. Isolated from a dog.</title>
        <authorList>
            <person name="Rimbara E."/>
            <person name="Suzuki M."/>
        </authorList>
    </citation>
    <scope>NUCLEOTIDE SEQUENCE [LARGE SCALE GENOMIC DNA]</scope>
    <source>
        <strain evidence="12">NHP19-003</strain>
    </source>
</reference>
<sequence length="627" mass="71626">MRLIILLFLVIFVGLGRAETHESGDLDLIDLHLLLKQINQLNQVITRYQKDPTKRTEVSLYSDQRNELMHTFALQLLNTRERIGINIEENEKQQQALQKALLKSSRNNDIYTYFTDTLQLKNLEVEADMYGFLKKIRTSTDFFSQEKDIKSISASYLIKLETYTTKTYTIPEHLEDVKKHELQAALDQYQIKLQTYTDVLRYIQKNPKEVLAKNIVFSINMQWVLERIAGAINHIFPNLNGLQNAKILLSLGLLVFLLALRQVVTALFVKALDYCVRFTRKSADINIQAKIRNSILSPISTFLLIYSFDISIDILYYPHPAPAKFDMYLGVIYILLVAWLVMALFKAYGAVILATLASKKSGFRKEVINLVLKIAYFFIFVLTILGVLKQLGFNISTIIASLGIGGLAVALAVKDMLANFFASVILLLDNSFNQGDWIVCGDVEGLVVEMGLRRTTIRGWDNALFFVPNSELAGKFVRNWSRRKMGRRIKMIVGLTYSSSREALQKCVLGIRNMLLEHPRIAKGDDLDNIAKQQLSEHHEYLMDRQNIVSVNDLMGYKADLFVHVDSFGDSSINIFIYCFSKSIAWEEWLATKEDVILKIMQVVEECGLSFAFPSQSVYIESMPHQS</sequence>
<dbReference type="InterPro" id="IPR049142">
    <property type="entry name" value="MS_channel_1st"/>
</dbReference>
<evidence type="ECO:0000256" key="7">
    <source>
        <dbReference type="SAM" id="Phobius"/>
    </source>
</evidence>
<evidence type="ECO:0000313" key="11">
    <source>
        <dbReference type="EMBL" id="BCZ17778.1"/>
    </source>
</evidence>
<dbReference type="Proteomes" id="UP000826775">
    <property type="component" value="Chromosome"/>
</dbReference>
<keyword evidence="12" id="KW-1185">Reference proteome</keyword>
<keyword evidence="6 7" id="KW-0472">Membrane</keyword>
<dbReference type="PANTHER" id="PTHR43634:SF2">
    <property type="entry name" value="LOW CONDUCTANCE MECHANOSENSITIVE CHANNEL YNAI"/>
    <property type="match status" value="1"/>
</dbReference>
<feature type="transmembrane region" description="Helical" evidence="7">
    <location>
        <begin position="247"/>
        <end position="272"/>
    </location>
</feature>
<dbReference type="InterPro" id="IPR011014">
    <property type="entry name" value="MscS_channel_TM-2"/>
</dbReference>
<dbReference type="Gene3D" id="3.30.70.100">
    <property type="match status" value="1"/>
</dbReference>
<evidence type="ECO:0000256" key="4">
    <source>
        <dbReference type="ARBA" id="ARBA00022692"/>
    </source>
</evidence>
<feature type="domain" description="Mechanosensitive ion channel transmembrane helices 2/3" evidence="10">
    <location>
        <begin position="373"/>
        <end position="414"/>
    </location>
</feature>
<keyword evidence="5 7" id="KW-1133">Transmembrane helix</keyword>
<dbReference type="Gene3D" id="1.10.287.1260">
    <property type="match status" value="1"/>
</dbReference>
<dbReference type="SUPFAM" id="SSF50182">
    <property type="entry name" value="Sm-like ribonucleoproteins"/>
    <property type="match status" value="1"/>
</dbReference>
<feature type="domain" description="Mechanosensitive ion channel MscS C-terminal" evidence="9">
    <location>
        <begin position="489"/>
        <end position="611"/>
    </location>
</feature>
<dbReference type="Pfam" id="PF21088">
    <property type="entry name" value="MS_channel_1st"/>
    <property type="match status" value="1"/>
</dbReference>
<evidence type="ECO:0000256" key="3">
    <source>
        <dbReference type="ARBA" id="ARBA00022475"/>
    </source>
</evidence>
<keyword evidence="3" id="KW-1003">Cell membrane</keyword>
<evidence type="ECO:0000256" key="1">
    <source>
        <dbReference type="ARBA" id="ARBA00004651"/>
    </source>
</evidence>
<evidence type="ECO:0000313" key="12">
    <source>
        <dbReference type="Proteomes" id="UP000826775"/>
    </source>
</evidence>
<dbReference type="EMBL" id="AP024814">
    <property type="protein sequence ID" value="BCZ17778.1"/>
    <property type="molecule type" value="Genomic_DNA"/>
</dbReference>
<comment type="similarity">
    <text evidence="2">Belongs to the MscS (TC 1.A.23) family.</text>
</comment>
<dbReference type="InterPro" id="IPR023408">
    <property type="entry name" value="MscS_beta-dom_sf"/>
</dbReference>
<evidence type="ECO:0000259" key="8">
    <source>
        <dbReference type="Pfam" id="PF00924"/>
    </source>
</evidence>
<dbReference type="SUPFAM" id="SSF82861">
    <property type="entry name" value="Mechanosensitive channel protein MscS (YggB), transmembrane region"/>
    <property type="match status" value="1"/>
</dbReference>
<evidence type="ECO:0000256" key="2">
    <source>
        <dbReference type="ARBA" id="ARBA00008017"/>
    </source>
</evidence>
<proteinExistence type="inferred from homology"/>
<feature type="transmembrane region" description="Helical" evidence="7">
    <location>
        <begin position="393"/>
        <end position="413"/>
    </location>
</feature>
<dbReference type="InterPro" id="IPR010920">
    <property type="entry name" value="LSM_dom_sf"/>
</dbReference>
<accession>A0ABN6I2G3</accession>
<dbReference type="Pfam" id="PF00924">
    <property type="entry name" value="MS_channel_2nd"/>
    <property type="match status" value="1"/>
</dbReference>
<keyword evidence="4 7" id="KW-0812">Transmembrane</keyword>
<dbReference type="InterPro" id="IPR045042">
    <property type="entry name" value="YnaI-like"/>
</dbReference>